<dbReference type="PANTHER" id="PTHR40057:SF1">
    <property type="entry name" value="SLR1162 PROTEIN"/>
    <property type="match status" value="1"/>
</dbReference>
<evidence type="ECO:0000259" key="2">
    <source>
        <dbReference type="PROSITE" id="PS51725"/>
    </source>
</evidence>
<accession>A0A7C9IWY8</accession>
<feature type="transmembrane region" description="Helical" evidence="1">
    <location>
        <begin position="140"/>
        <end position="162"/>
    </location>
</feature>
<keyword evidence="1" id="KW-0472">Membrane</keyword>
<dbReference type="Gene3D" id="3.30.70.100">
    <property type="match status" value="1"/>
</dbReference>
<feature type="domain" description="ABM" evidence="2">
    <location>
        <begin position="24"/>
        <end position="117"/>
    </location>
</feature>
<gene>
    <name evidence="3" type="ORF">F5985_01725</name>
</gene>
<keyword evidence="1" id="KW-1133">Transmembrane helix</keyword>
<dbReference type="SUPFAM" id="SSF54909">
    <property type="entry name" value="Dimeric alpha+beta barrel"/>
    <property type="match status" value="1"/>
</dbReference>
<reference evidence="3 4" key="1">
    <citation type="submission" date="2019-09" db="EMBL/GenBank/DDBJ databases">
        <title>Identification of Malikia spinosa a prominent benzene-, toluene-, and ethylbenzene-degrading bacterium: enrichment, isolation and whole genome sequencing.</title>
        <authorList>
            <person name="Tancsics A."/>
            <person name="Revesz F."/>
            <person name="Kriszt B."/>
        </authorList>
    </citation>
    <scope>NUCLEOTIDE SEQUENCE [LARGE SCALE GENOMIC DNA]</scope>
    <source>
        <strain evidence="3 4">AB6</strain>
    </source>
</reference>
<evidence type="ECO:0000313" key="4">
    <source>
        <dbReference type="Proteomes" id="UP000481947"/>
    </source>
</evidence>
<proteinExistence type="predicted"/>
<dbReference type="InterPro" id="IPR007138">
    <property type="entry name" value="ABM_dom"/>
</dbReference>
<name>A0A7C9IWY8_9BURK</name>
<evidence type="ECO:0000313" key="3">
    <source>
        <dbReference type="EMBL" id="MYZ50887.1"/>
    </source>
</evidence>
<comment type="caution">
    <text evidence="3">The sequence shown here is derived from an EMBL/GenBank/DDBJ whole genome shotgun (WGS) entry which is preliminary data.</text>
</comment>
<dbReference type="AlphaFoldDB" id="A0A7C9IWY8"/>
<dbReference type="PANTHER" id="PTHR40057">
    <property type="entry name" value="SLR1162 PROTEIN"/>
    <property type="match status" value="1"/>
</dbReference>
<protein>
    <recommendedName>
        <fullName evidence="2">ABM domain-containing protein</fullName>
    </recommendedName>
</protein>
<dbReference type="RefSeq" id="WP_161124052.1">
    <property type="nucleotide sequence ID" value="NZ_VYSB01000001.1"/>
</dbReference>
<feature type="transmembrane region" description="Helical" evidence="1">
    <location>
        <begin position="168"/>
        <end position="188"/>
    </location>
</feature>
<dbReference type="InterPro" id="IPR038762">
    <property type="entry name" value="ABM_predict"/>
</dbReference>
<evidence type="ECO:0000256" key="1">
    <source>
        <dbReference type="SAM" id="Phobius"/>
    </source>
</evidence>
<dbReference type="PROSITE" id="PS51725">
    <property type="entry name" value="ABM"/>
    <property type="match status" value="1"/>
</dbReference>
<dbReference type="InterPro" id="IPR011008">
    <property type="entry name" value="Dimeric_a/b-barrel"/>
</dbReference>
<organism evidence="3 4">
    <name type="scientific">Malikia spinosa</name>
    <dbReference type="NCBI Taxonomy" id="86180"/>
    <lineage>
        <taxon>Bacteria</taxon>
        <taxon>Pseudomonadati</taxon>
        <taxon>Pseudomonadota</taxon>
        <taxon>Betaproteobacteria</taxon>
        <taxon>Burkholderiales</taxon>
        <taxon>Comamonadaceae</taxon>
        <taxon>Malikia</taxon>
    </lineage>
</organism>
<dbReference type="Proteomes" id="UP000481947">
    <property type="component" value="Unassembled WGS sequence"/>
</dbReference>
<sequence>MATTVPAASSAALPQGTGTGTGAVTVLITRRVTPGHEAAFERASNDMTAAARSFPGYLGGQLVRPEADSASADATLYHVVFAFATEAHLQAWQASPVRALALAAIAPHIEGQTVRQVSGLGHWFAAPTGPKQNPPPRWKVAVVTWLGICPTVFLLFVLLGELLAPWPLLPRVMLLTALVVLIMTWLVAPQLTRLLKPWLYPAPPAAPSH</sequence>
<dbReference type="EMBL" id="VYSB01000001">
    <property type="protein sequence ID" value="MYZ50887.1"/>
    <property type="molecule type" value="Genomic_DNA"/>
</dbReference>
<keyword evidence="1" id="KW-0812">Transmembrane</keyword>
<dbReference type="Pfam" id="PF03992">
    <property type="entry name" value="ABM"/>
    <property type="match status" value="1"/>
</dbReference>